<organism evidence="3 4">
    <name type="scientific">Nocardioides marmoribigeumensis</name>
    <dbReference type="NCBI Taxonomy" id="433649"/>
    <lineage>
        <taxon>Bacteria</taxon>
        <taxon>Bacillati</taxon>
        <taxon>Actinomycetota</taxon>
        <taxon>Actinomycetes</taxon>
        <taxon>Propionibacteriales</taxon>
        <taxon>Nocardioidaceae</taxon>
        <taxon>Nocardioides</taxon>
    </lineage>
</organism>
<dbReference type="EMBL" id="JAVDYG010000001">
    <property type="protein sequence ID" value="MDR7362566.1"/>
    <property type="molecule type" value="Genomic_DNA"/>
</dbReference>
<dbReference type="NCBIfam" id="TIGR00996">
    <property type="entry name" value="Mtu_fam_mce"/>
    <property type="match status" value="1"/>
</dbReference>
<keyword evidence="4" id="KW-1185">Reference proteome</keyword>
<dbReference type="InterPro" id="IPR005693">
    <property type="entry name" value="Mce"/>
</dbReference>
<evidence type="ECO:0000313" key="3">
    <source>
        <dbReference type="EMBL" id="MDR7362566.1"/>
    </source>
</evidence>
<sequence length="400" mass="42055">MRKILLTSAVALLVLVALVGARAGLSPDPRTMTVMFPSTTSLYQGAQVKVLGVRVGTVDSIQVKGTQVQVELSYDPEVKLPADVHAVIVPPSVVGDRFVQLAPAYTGGPVLQDRARLGITRAGVPLELEDTYRALDKTAIGLGPRGAGRDGALAHLISASADNMRGRGRLFNTTIRSFADAIATLAGSSDDINGTTTNLARFNRRLAASDATIRRLVVSLVAVSTELNGQGDELTRAVTALDRALGDVAVFAKHNRSSLRSNLAGLTSVSSALRRHTRELEEVAELGPVGLTNLFKTYVARNWDPDHPGQSTIAGRTGSQNLHAVGAQDLDTQLSYTMSAFCASLPAAEATRLAPFCDALEAAGGDVGKVILEAYRQGGPHPPGGAPMAPSAREQKAARR</sequence>
<dbReference type="RefSeq" id="WP_310301871.1">
    <property type="nucleotide sequence ID" value="NZ_BAAAPS010000008.1"/>
</dbReference>
<proteinExistence type="predicted"/>
<comment type="caution">
    <text evidence="3">The sequence shown here is derived from an EMBL/GenBank/DDBJ whole genome shotgun (WGS) entry which is preliminary data.</text>
</comment>
<dbReference type="Pfam" id="PF02470">
    <property type="entry name" value="MlaD"/>
    <property type="match status" value="1"/>
</dbReference>
<dbReference type="Proteomes" id="UP001183648">
    <property type="component" value="Unassembled WGS sequence"/>
</dbReference>
<feature type="domain" description="Mce/MlaD" evidence="2">
    <location>
        <begin position="29"/>
        <end position="103"/>
    </location>
</feature>
<reference evidence="3 4" key="1">
    <citation type="submission" date="2023-07" db="EMBL/GenBank/DDBJ databases">
        <title>Sequencing the genomes of 1000 actinobacteria strains.</title>
        <authorList>
            <person name="Klenk H.-P."/>
        </authorList>
    </citation>
    <scope>NUCLEOTIDE SEQUENCE [LARGE SCALE GENOMIC DNA]</scope>
    <source>
        <strain evidence="3 4">DSM 19426</strain>
    </source>
</reference>
<name>A0ABU2BV99_9ACTN</name>
<accession>A0ABU2BV99</accession>
<evidence type="ECO:0000259" key="2">
    <source>
        <dbReference type="Pfam" id="PF02470"/>
    </source>
</evidence>
<evidence type="ECO:0000313" key="4">
    <source>
        <dbReference type="Proteomes" id="UP001183648"/>
    </source>
</evidence>
<dbReference type="InterPro" id="IPR052336">
    <property type="entry name" value="MlaD_Phospholipid_Transporter"/>
</dbReference>
<evidence type="ECO:0000256" key="1">
    <source>
        <dbReference type="SAM" id="MobiDB-lite"/>
    </source>
</evidence>
<protein>
    <submittedName>
        <fullName evidence="3">Phospholipid/cholesterol/gamma-HCH transport system substrate-binding protein</fullName>
    </submittedName>
</protein>
<gene>
    <name evidence="3" type="ORF">J2S63_002119</name>
</gene>
<feature type="region of interest" description="Disordered" evidence="1">
    <location>
        <begin position="376"/>
        <end position="400"/>
    </location>
</feature>
<dbReference type="PANTHER" id="PTHR33371:SF4">
    <property type="entry name" value="INTERMEMBRANE PHOSPHOLIPID TRANSPORT SYSTEM BINDING PROTEIN MLAD"/>
    <property type="match status" value="1"/>
</dbReference>
<dbReference type="InterPro" id="IPR003399">
    <property type="entry name" value="Mce/MlaD"/>
</dbReference>
<dbReference type="PANTHER" id="PTHR33371">
    <property type="entry name" value="INTERMEMBRANE PHOSPHOLIPID TRANSPORT SYSTEM BINDING PROTEIN MLAD-RELATED"/>
    <property type="match status" value="1"/>
</dbReference>